<dbReference type="PANTHER" id="PTHR11802">
    <property type="entry name" value="SERINE PROTEASE FAMILY S10 SERINE CARBOXYPEPTIDASE"/>
    <property type="match status" value="1"/>
</dbReference>
<comment type="similarity">
    <text evidence="1">Belongs to the peptidase S10 family.</text>
</comment>
<keyword evidence="4" id="KW-1185">Reference proteome</keyword>
<dbReference type="RefSeq" id="XP_002782752.1">
    <property type="nucleotide sequence ID" value="XM_002782706.1"/>
</dbReference>
<dbReference type="GeneID" id="9045232"/>
<dbReference type="AlphaFoldDB" id="C5KLU8"/>
<evidence type="ECO:0000313" key="4">
    <source>
        <dbReference type="Proteomes" id="UP000007800"/>
    </source>
</evidence>
<protein>
    <recommendedName>
        <fullName evidence="5">Serine carboxypeptidase</fullName>
    </recommendedName>
</protein>
<evidence type="ECO:0000313" key="3">
    <source>
        <dbReference type="EMBL" id="EER14547.1"/>
    </source>
</evidence>
<dbReference type="Gene3D" id="3.40.50.1820">
    <property type="entry name" value="alpha/beta hydrolase"/>
    <property type="match status" value="1"/>
</dbReference>
<dbReference type="Proteomes" id="UP000007800">
    <property type="component" value="Unassembled WGS sequence"/>
</dbReference>
<dbReference type="GO" id="GO:0006508">
    <property type="term" value="P:proteolysis"/>
    <property type="evidence" value="ECO:0007669"/>
    <property type="project" value="InterPro"/>
</dbReference>
<dbReference type="InterPro" id="IPR029058">
    <property type="entry name" value="AB_hydrolase_fold"/>
</dbReference>
<keyword evidence="2" id="KW-0732">Signal</keyword>
<dbReference type="SUPFAM" id="SSF53474">
    <property type="entry name" value="alpha/beta-Hydrolases"/>
    <property type="match status" value="1"/>
</dbReference>
<dbReference type="Pfam" id="PF00450">
    <property type="entry name" value="Peptidase_S10"/>
    <property type="match status" value="1"/>
</dbReference>
<dbReference type="InterPro" id="IPR001563">
    <property type="entry name" value="Peptidase_S10"/>
</dbReference>
<accession>C5KLU8</accession>
<feature type="chain" id="PRO_5002954459" description="Serine carboxypeptidase" evidence="2">
    <location>
        <begin position="24"/>
        <end position="157"/>
    </location>
</feature>
<sequence>MTALRMFIFAAVTLGIMIQATNGRDHAQENGVSSQHFKENITVQSGPLCRSSFGKQHSGYVQVNGSNRYFYVAIEADVHPSKAPTFVYLGGDPGDSSIGYAMGLNGPCHADPTGTKQLPNPYSWTQHANGIWVDAPGPTGFSLGPLELHLENAVANL</sequence>
<feature type="signal peptide" evidence="2">
    <location>
        <begin position="1"/>
        <end position="23"/>
    </location>
</feature>
<dbReference type="InParanoid" id="C5KLU8"/>
<dbReference type="GO" id="GO:0004185">
    <property type="term" value="F:serine-type carboxypeptidase activity"/>
    <property type="evidence" value="ECO:0007669"/>
    <property type="project" value="InterPro"/>
</dbReference>
<organism evidence="4">
    <name type="scientific">Perkinsus marinus (strain ATCC 50983 / TXsc)</name>
    <dbReference type="NCBI Taxonomy" id="423536"/>
    <lineage>
        <taxon>Eukaryota</taxon>
        <taxon>Sar</taxon>
        <taxon>Alveolata</taxon>
        <taxon>Perkinsozoa</taxon>
        <taxon>Perkinsea</taxon>
        <taxon>Perkinsida</taxon>
        <taxon>Perkinsidae</taxon>
        <taxon>Perkinsus</taxon>
    </lineage>
</organism>
<dbReference type="EMBL" id="GG674173">
    <property type="protein sequence ID" value="EER14547.1"/>
    <property type="molecule type" value="Genomic_DNA"/>
</dbReference>
<evidence type="ECO:0008006" key="5">
    <source>
        <dbReference type="Google" id="ProtNLM"/>
    </source>
</evidence>
<dbReference type="OrthoDB" id="443318at2759"/>
<name>C5KLU8_PERM5</name>
<proteinExistence type="inferred from homology"/>
<evidence type="ECO:0000256" key="2">
    <source>
        <dbReference type="SAM" id="SignalP"/>
    </source>
</evidence>
<dbReference type="PANTHER" id="PTHR11802:SF201">
    <property type="entry name" value="CARBOXYPEPTIDASE"/>
    <property type="match status" value="1"/>
</dbReference>
<gene>
    <name evidence="3" type="ORF">Pmar_PMAR010602</name>
</gene>
<reference evidence="3 4" key="1">
    <citation type="submission" date="2008-07" db="EMBL/GenBank/DDBJ databases">
        <authorList>
            <person name="El-Sayed N."/>
            <person name="Caler E."/>
            <person name="Inman J."/>
            <person name="Amedeo P."/>
            <person name="Hass B."/>
            <person name="Wortman J."/>
        </authorList>
    </citation>
    <scope>NUCLEOTIDE SEQUENCE [LARGE SCALE GENOMIC DNA]</scope>
    <source>
        <strain evidence="4">ATCC 50983 / TXsc</strain>
    </source>
</reference>
<evidence type="ECO:0000256" key="1">
    <source>
        <dbReference type="ARBA" id="ARBA00009431"/>
    </source>
</evidence>